<name>B2IUG6_NOSP7</name>
<evidence type="ECO:0000259" key="9">
    <source>
        <dbReference type="PROSITE" id="PS50893"/>
    </source>
</evidence>
<dbReference type="KEGG" id="npu:Npun_F2735"/>
<dbReference type="Proteomes" id="UP000001191">
    <property type="component" value="Chromosome"/>
</dbReference>
<dbReference type="Pfam" id="PF00664">
    <property type="entry name" value="ABC_membrane"/>
    <property type="match status" value="1"/>
</dbReference>
<keyword evidence="4" id="KW-0547">Nucleotide-binding</keyword>
<organism evidence="11 12">
    <name type="scientific">Nostoc punctiforme (strain ATCC 29133 / PCC 73102)</name>
    <dbReference type="NCBI Taxonomy" id="63737"/>
    <lineage>
        <taxon>Bacteria</taxon>
        <taxon>Bacillati</taxon>
        <taxon>Cyanobacteriota</taxon>
        <taxon>Cyanophyceae</taxon>
        <taxon>Nostocales</taxon>
        <taxon>Nostocaceae</taxon>
        <taxon>Nostoc</taxon>
    </lineage>
</organism>
<dbReference type="SUPFAM" id="SSF52540">
    <property type="entry name" value="P-loop containing nucleoside triphosphate hydrolases"/>
    <property type="match status" value="1"/>
</dbReference>
<dbReference type="PROSITE" id="PS50929">
    <property type="entry name" value="ABC_TM1F"/>
    <property type="match status" value="1"/>
</dbReference>
<dbReference type="CDD" id="cd18565">
    <property type="entry name" value="ABC_6TM_exporter_like"/>
    <property type="match status" value="1"/>
</dbReference>
<feature type="domain" description="ABC transporter" evidence="9">
    <location>
        <begin position="377"/>
        <end position="611"/>
    </location>
</feature>
<evidence type="ECO:0000256" key="5">
    <source>
        <dbReference type="ARBA" id="ARBA00022840"/>
    </source>
</evidence>
<dbReference type="SMART" id="SM00382">
    <property type="entry name" value="AAA"/>
    <property type="match status" value="1"/>
</dbReference>
<comment type="subcellular location">
    <subcellularLocation>
        <location evidence="1">Cell membrane</location>
        <topology evidence="1">Multi-pass membrane protein</topology>
    </subcellularLocation>
</comment>
<dbReference type="Gene3D" id="1.20.1560.10">
    <property type="entry name" value="ABC transporter type 1, transmembrane domain"/>
    <property type="match status" value="1"/>
</dbReference>
<dbReference type="SUPFAM" id="SSF90123">
    <property type="entry name" value="ABC transporter transmembrane region"/>
    <property type="match status" value="1"/>
</dbReference>
<dbReference type="InterPro" id="IPR003439">
    <property type="entry name" value="ABC_transporter-like_ATP-bd"/>
</dbReference>
<evidence type="ECO:0000313" key="12">
    <source>
        <dbReference type="Proteomes" id="UP000001191"/>
    </source>
</evidence>
<dbReference type="HOGENOM" id="CLU_000604_84_3_3"/>
<feature type="transmembrane region" description="Helical" evidence="8">
    <location>
        <begin position="93"/>
        <end position="110"/>
    </location>
</feature>
<gene>
    <name evidence="11" type="ordered locus">Npun_F2735</name>
</gene>
<evidence type="ECO:0000256" key="1">
    <source>
        <dbReference type="ARBA" id="ARBA00004651"/>
    </source>
</evidence>
<evidence type="ECO:0000313" key="11">
    <source>
        <dbReference type="EMBL" id="ACC81272.1"/>
    </source>
</evidence>
<dbReference type="GO" id="GO:0005886">
    <property type="term" value="C:plasma membrane"/>
    <property type="evidence" value="ECO:0007669"/>
    <property type="project" value="UniProtKB-SubCell"/>
</dbReference>
<evidence type="ECO:0000256" key="3">
    <source>
        <dbReference type="ARBA" id="ARBA00022692"/>
    </source>
</evidence>
<dbReference type="InterPro" id="IPR039421">
    <property type="entry name" value="Type_1_exporter"/>
</dbReference>
<dbReference type="Gene3D" id="3.40.50.300">
    <property type="entry name" value="P-loop containing nucleotide triphosphate hydrolases"/>
    <property type="match status" value="1"/>
</dbReference>
<reference evidence="12" key="1">
    <citation type="submission" date="2008-04" db="EMBL/GenBank/DDBJ databases">
        <title>Complete sequence of chromosome of Nostoc punctiforme ATCC 29133.</title>
        <authorList>
            <consortium name="US DOE Joint Genome Institute"/>
            <person name="Copeland A."/>
            <person name="Lucas S."/>
            <person name="Lapidus A."/>
            <person name="Glavina del Rio T."/>
            <person name="Dalin E."/>
            <person name="Tice H."/>
            <person name="Pitluck S."/>
            <person name="Chain P."/>
            <person name="Malfatti S."/>
            <person name="Shin M."/>
            <person name="Vergez L."/>
            <person name="Schmutz J."/>
            <person name="Larimer F."/>
            <person name="Land M."/>
            <person name="Hauser L."/>
            <person name="Kyrpides N."/>
            <person name="Kim E."/>
            <person name="Meeks J.C."/>
            <person name="Elhai J."/>
            <person name="Campbell E.L."/>
            <person name="Thiel T."/>
            <person name="Longmire J."/>
            <person name="Potts M."/>
            <person name="Atlas R."/>
        </authorList>
    </citation>
    <scope>NUCLEOTIDE SEQUENCE [LARGE SCALE GENOMIC DNA]</scope>
    <source>
        <strain evidence="12">ATCC 29133 / PCC 73102</strain>
    </source>
</reference>
<keyword evidence="5" id="KW-0067">ATP-binding</keyword>
<dbReference type="FunFam" id="3.40.50.300:FF:000287">
    <property type="entry name" value="Multidrug ABC transporter ATP-binding protein"/>
    <property type="match status" value="1"/>
</dbReference>
<dbReference type="PROSITE" id="PS50893">
    <property type="entry name" value="ABC_TRANSPORTER_2"/>
    <property type="match status" value="1"/>
</dbReference>
<evidence type="ECO:0000256" key="7">
    <source>
        <dbReference type="ARBA" id="ARBA00023136"/>
    </source>
</evidence>
<dbReference type="PANTHER" id="PTHR43394">
    <property type="entry name" value="ATP-DEPENDENT PERMEASE MDL1, MITOCHONDRIAL"/>
    <property type="match status" value="1"/>
</dbReference>
<dbReference type="EnsemblBacteria" id="ACC81272">
    <property type="protein sequence ID" value="ACC81272"/>
    <property type="gene ID" value="Npun_F2735"/>
</dbReference>
<keyword evidence="7 8" id="KW-0472">Membrane</keyword>
<feature type="transmembrane region" description="Helical" evidence="8">
    <location>
        <begin position="277"/>
        <end position="302"/>
    </location>
</feature>
<dbReference type="AlphaFoldDB" id="B2IUG6"/>
<dbReference type="InterPro" id="IPR017871">
    <property type="entry name" value="ABC_transporter-like_CS"/>
</dbReference>
<dbReference type="GO" id="GO:0005524">
    <property type="term" value="F:ATP binding"/>
    <property type="evidence" value="ECO:0007669"/>
    <property type="project" value="UniProtKB-KW"/>
</dbReference>
<evidence type="ECO:0000256" key="2">
    <source>
        <dbReference type="ARBA" id="ARBA00022448"/>
    </source>
</evidence>
<accession>B2IUG6</accession>
<keyword evidence="6 8" id="KW-1133">Transmembrane helix</keyword>
<dbReference type="GO" id="GO:0016887">
    <property type="term" value="F:ATP hydrolysis activity"/>
    <property type="evidence" value="ECO:0007669"/>
    <property type="project" value="InterPro"/>
</dbReference>
<keyword evidence="2" id="KW-0813">Transport</keyword>
<evidence type="ECO:0000259" key="10">
    <source>
        <dbReference type="PROSITE" id="PS50929"/>
    </source>
</evidence>
<reference evidence="11 12" key="2">
    <citation type="journal article" date="2013" name="Plant Physiol.">
        <title>A Nostoc punctiforme Sugar Transporter Necessary to Establish a Cyanobacterium-Plant Symbiosis.</title>
        <authorList>
            <person name="Ekman M."/>
            <person name="Picossi S."/>
            <person name="Campbell E.L."/>
            <person name="Meeks J.C."/>
            <person name="Flores E."/>
        </authorList>
    </citation>
    <scope>NUCLEOTIDE SEQUENCE [LARGE SCALE GENOMIC DNA]</scope>
    <source>
        <strain evidence="12">ATCC 29133 / PCC 73102</strain>
    </source>
</reference>
<proteinExistence type="predicted"/>
<evidence type="ECO:0000256" key="8">
    <source>
        <dbReference type="SAM" id="Phobius"/>
    </source>
</evidence>
<keyword evidence="12" id="KW-1185">Reference proteome</keyword>
<evidence type="ECO:0000256" key="6">
    <source>
        <dbReference type="ARBA" id="ARBA00022989"/>
    </source>
</evidence>
<feature type="domain" description="ABC transmembrane type-1" evidence="10">
    <location>
        <begin position="50"/>
        <end position="343"/>
    </location>
</feature>
<evidence type="ECO:0000256" key="4">
    <source>
        <dbReference type="ARBA" id="ARBA00022741"/>
    </source>
</evidence>
<dbReference type="Pfam" id="PF00005">
    <property type="entry name" value="ABC_tran"/>
    <property type="match status" value="1"/>
</dbReference>
<dbReference type="STRING" id="63737.Npun_F2735"/>
<dbReference type="eggNOG" id="COG1132">
    <property type="taxonomic scope" value="Bacteria"/>
</dbReference>
<sequence>MLCGNINCTKPQKAVATGLKSHQISRRRKHSTHPLQRLLEYGHQYRKQIWLATTYSILNKFFDLAPPGLIGVAVDVVVKQQDSIIAQLGVRDVFGQFLIISFLTVIIWILESVFEYAYARLWRNLAQNIQHDLRLDAYKHLQELELAYFEERSTGGLMSILSDDINQLERFLDGGANDIIQVSATVLIIGAAFFILAPSVAWMALSPMPFILWGSFAYQRLLAPRYADVREKVGFLNSRLSNNISGITTIKSFTAETYEASRLELDSEAYRRSNSKAITLSAAFVPLIRMLILVGFTALLLYGGMAAVSGQMSVGTYSVLVFLIQRLLWPLTRLGETFDQYQRAMASTNRVMNLLDTPIAIHTGNVALPVNEVRGEVQFKNVYFAYKDRFPVIKNLSLDIPAGKTIAIVGSTGSGKSTLVKLLLRLYEVQTGNITLDGIDLQSLNLQDLRRCIGLVSQDVFLFHGTVAENIAYGSFETTEQEIITAAKIAEAHEFIVELPEGYETIVGERGQKLSGGQRQRIAIARAVLKNPPILILDEATSAVDNETEAAIQRSLERITVDRTTIAIAHRLSTIRNADCIYVMEHGKLVESGTHEQLLEKDGIYSGLWRVQSGLR</sequence>
<dbReference type="InterPro" id="IPR036640">
    <property type="entry name" value="ABC1_TM_sf"/>
</dbReference>
<feature type="transmembrane region" description="Helical" evidence="8">
    <location>
        <begin position="179"/>
        <end position="205"/>
    </location>
</feature>
<dbReference type="PhylomeDB" id="B2IUG6"/>
<dbReference type="InterPro" id="IPR003593">
    <property type="entry name" value="AAA+_ATPase"/>
</dbReference>
<keyword evidence="3 8" id="KW-0812">Transmembrane</keyword>
<dbReference type="PANTHER" id="PTHR43394:SF1">
    <property type="entry name" value="ATP-BINDING CASSETTE SUB-FAMILY B MEMBER 10, MITOCHONDRIAL"/>
    <property type="match status" value="1"/>
</dbReference>
<dbReference type="PROSITE" id="PS00211">
    <property type="entry name" value="ABC_TRANSPORTER_1"/>
    <property type="match status" value="1"/>
</dbReference>
<dbReference type="InterPro" id="IPR027417">
    <property type="entry name" value="P-loop_NTPase"/>
</dbReference>
<dbReference type="GO" id="GO:0015421">
    <property type="term" value="F:ABC-type oligopeptide transporter activity"/>
    <property type="evidence" value="ECO:0007669"/>
    <property type="project" value="TreeGrafter"/>
</dbReference>
<protein>
    <submittedName>
        <fullName evidence="11">ABC transporter related</fullName>
    </submittedName>
</protein>
<dbReference type="EMBL" id="CP001037">
    <property type="protein sequence ID" value="ACC81272.1"/>
    <property type="molecule type" value="Genomic_DNA"/>
</dbReference>
<dbReference type="InterPro" id="IPR011527">
    <property type="entry name" value="ABC1_TM_dom"/>
</dbReference>